<keyword evidence="6" id="KW-1185">Reference proteome</keyword>
<dbReference type="InterPro" id="IPR020449">
    <property type="entry name" value="Tscrpt_reg_AraC-type_HTH"/>
</dbReference>
<dbReference type="PROSITE" id="PS01124">
    <property type="entry name" value="HTH_ARAC_FAMILY_2"/>
    <property type="match status" value="1"/>
</dbReference>
<dbReference type="SUPFAM" id="SSF46689">
    <property type="entry name" value="Homeodomain-like"/>
    <property type="match status" value="2"/>
</dbReference>
<feature type="domain" description="HTH araC/xylS-type" evidence="4">
    <location>
        <begin position="198"/>
        <end position="297"/>
    </location>
</feature>
<sequence>MALQKCGLNLNRNGRELQPHGTFDFPCAGYCSQHTESADDVIPWHWHEEMEIIYLLSGQLKLKVPGKTFRLQQGEAIFINSNILHFAAAEMHCEIHSLVFHPTLITGQDKSVFAQKYITPLVNCVALDSCHIALAFNWGKNIITDFIHTFEAIAFEPTGYEFTIRENLSHICLTLYQQYEQEIKKWNTELNQDSTRIRKMLDFIHEHYSEDLTLAQIAKSADIGERECLRCFQRGIQISPIQYLIKYRVMQGATMLLQTPNSSISEISIQCGFDSPSNFSQMFKRFFKCTPRNYRKR</sequence>
<dbReference type="InterPro" id="IPR013096">
    <property type="entry name" value="Cupin_2"/>
</dbReference>
<dbReference type="PANTHER" id="PTHR43280:SF2">
    <property type="entry name" value="HTH-TYPE TRANSCRIPTIONAL REGULATOR EXSA"/>
    <property type="match status" value="1"/>
</dbReference>
<dbReference type="SUPFAM" id="SSF51182">
    <property type="entry name" value="RmlC-like cupins"/>
    <property type="match status" value="1"/>
</dbReference>
<dbReference type="PANTHER" id="PTHR43280">
    <property type="entry name" value="ARAC-FAMILY TRANSCRIPTIONAL REGULATOR"/>
    <property type="match status" value="1"/>
</dbReference>
<keyword evidence="1" id="KW-0805">Transcription regulation</keyword>
<dbReference type="AlphaFoldDB" id="A0A1D8GDJ7"/>
<evidence type="ECO:0000256" key="1">
    <source>
        <dbReference type="ARBA" id="ARBA00023015"/>
    </source>
</evidence>
<evidence type="ECO:0000256" key="2">
    <source>
        <dbReference type="ARBA" id="ARBA00023125"/>
    </source>
</evidence>
<evidence type="ECO:0000259" key="4">
    <source>
        <dbReference type="PROSITE" id="PS01124"/>
    </source>
</evidence>
<dbReference type="PRINTS" id="PR00032">
    <property type="entry name" value="HTHARAC"/>
</dbReference>
<dbReference type="Proteomes" id="UP000095743">
    <property type="component" value="Chromosome"/>
</dbReference>
<keyword evidence="2" id="KW-0238">DNA-binding</keyword>
<dbReference type="Pfam" id="PF07883">
    <property type="entry name" value="Cupin_2"/>
    <property type="match status" value="1"/>
</dbReference>
<dbReference type="InterPro" id="IPR018062">
    <property type="entry name" value="HTH_AraC-typ_CS"/>
</dbReference>
<dbReference type="GO" id="GO:0043565">
    <property type="term" value="F:sequence-specific DNA binding"/>
    <property type="evidence" value="ECO:0007669"/>
    <property type="project" value="InterPro"/>
</dbReference>
<dbReference type="Pfam" id="PF12833">
    <property type="entry name" value="HTH_18"/>
    <property type="match status" value="1"/>
</dbReference>
<dbReference type="Gene3D" id="1.10.10.60">
    <property type="entry name" value="Homeodomain-like"/>
    <property type="match status" value="2"/>
</dbReference>
<dbReference type="OrthoDB" id="9778008at2"/>
<dbReference type="SMART" id="SM00342">
    <property type="entry name" value="HTH_ARAC"/>
    <property type="match status" value="1"/>
</dbReference>
<dbReference type="Gene3D" id="2.60.120.10">
    <property type="entry name" value="Jelly Rolls"/>
    <property type="match status" value="1"/>
</dbReference>
<dbReference type="InterPro" id="IPR014710">
    <property type="entry name" value="RmlC-like_jellyroll"/>
</dbReference>
<proteinExistence type="predicted"/>
<keyword evidence="3" id="KW-0804">Transcription</keyword>
<name>A0A1D8GDJ7_9FIRM</name>
<reference evidence="5 6" key="1">
    <citation type="submission" date="2016-09" db="EMBL/GenBank/DDBJ databases">
        <title>Genomic analysis reveals versatility of anaerobic energy metabolism of Geosporobacter ferrireducens IRF9 of phylum Firmicutes.</title>
        <authorList>
            <person name="Kim S.-J."/>
        </authorList>
    </citation>
    <scope>NUCLEOTIDE SEQUENCE [LARGE SCALE GENOMIC DNA]</scope>
    <source>
        <strain evidence="5 6">IRF9</strain>
    </source>
</reference>
<dbReference type="CDD" id="cd02208">
    <property type="entry name" value="cupin_RmlC-like"/>
    <property type="match status" value="1"/>
</dbReference>
<dbReference type="InterPro" id="IPR011051">
    <property type="entry name" value="RmlC_Cupin_sf"/>
</dbReference>
<dbReference type="PROSITE" id="PS00041">
    <property type="entry name" value="HTH_ARAC_FAMILY_1"/>
    <property type="match status" value="1"/>
</dbReference>
<dbReference type="EMBL" id="CP017269">
    <property type="protein sequence ID" value="AOT68974.1"/>
    <property type="molecule type" value="Genomic_DNA"/>
</dbReference>
<evidence type="ECO:0000313" key="5">
    <source>
        <dbReference type="EMBL" id="AOT68974.1"/>
    </source>
</evidence>
<protein>
    <submittedName>
        <fullName evidence="5">Cupin</fullName>
    </submittedName>
</protein>
<dbReference type="RefSeq" id="WP_069974540.1">
    <property type="nucleotide sequence ID" value="NZ_CP017269.1"/>
</dbReference>
<evidence type="ECO:0000313" key="6">
    <source>
        <dbReference type="Proteomes" id="UP000095743"/>
    </source>
</evidence>
<gene>
    <name evidence="5" type="ORF">Gferi_05035</name>
</gene>
<dbReference type="STRING" id="1424294.Gferi_05035"/>
<dbReference type="KEGG" id="gfe:Gferi_05035"/>
<dbReference type="InterPro" id="IPR018060">
    <property type="entry name" value="HTH_AraC"/>
</dbReference>
<organism evidence="5 6">
    <name type="scientific">Geosporobacter ferrireducens</name>
    <dbReference type="NCBI Taxonomy" id="1424294"/>
    <lineage>
        <taxon>Bacteria</taxon>
        <taxon>Bacillati</taxon>
        <taxon>Bacillota</taxon>
        <taxon>Clostridia</taxon>
        <taxon>Peptostreptococcales</taxon>
        <taxon>Thermotaleaceae</taxon>
        <taxon>Geosporobacter</taxon>
    </lineage>
</organism>
<dbReference type="InterPro" id="IPR009057">
    <property type="entry name" value="Homeodomain-like_sf"/>
</dbReference>
<evidence type="ECO:0000256" key="3">
    <source>
        <dbReference type="ARBA" id="ARBA00023163"/>
    </source>
</evidence>
<accession>A0A1D8GDJ7</accession>
<dbReference type="GO" id="GO:0003700">
    <property type="term" value="F:DNA-binding transcription factor activity"/>
    <property type="evidence" value="ECO:0007669"/>
    <property type="project" value="InterPro"/>
</dbReference>